<name>A0A3S9U8N3_9CAUD</name>
<organism evidence="2 3">
    <name type="scientific">Streptomyces phage Hiyaa</name>
    <dbReference type="NCBI Taxonomy" id="2499072"/>
    <lineage>
        <taxon>Viruses</taxon>
        <taxon>Duplodnaviria</taxon>
        <taxon>Heunggongvirae</taxon>
        <taxon>Uroviricota</taxon>
        <taxon>Caudoviricetes</taxon>
        <taxon>Hiyaavirus</taxon>
        <taxon>Hiyaavirus hiyaa</taxon>
    </lineage>
</organism>
<keyword evidence="2" id="KW-0067">ATP-binding</keyword>
<keyword evidence="2" id="KW-0547">Nucleotide-binding</keyword>
<sequence>MLRAVDTVAGRPGAIVISYSELDTFKQCPHKHDLGYVQRWTQPKDERTAAGRGTMWHKILDSHYTALKHGGGKREVATAVAERVQDFRNVGKDPDVIDLLMWMYEGYLEKWGLDEEWEILKVEYKTIVPLKYRNGKLSRFDLKMVIDLVVRDRRTGKVWLIDHKSHAALPKERELELDDQFGLYTWGLRELGHKVFGAIYNTARTQRNKGDYPEVIREWEIKKANGQTKAARPVPQDLDARFDRYLMSRTPIEVENIAQDALATARSMYSRENRRERHTNNDTCKWKCDFTEACLLGRKTDDARELQFLKDTGFAQDFTRH</sequence>
<keyword evidence="2" id="KW-0378">Hydrolase</keyword>
<dbReference type="GeneID" id="55009819"/>
<dbReference type="InterPro" id="IPR011604">
    <property type="entry name" value="PDDEXK-like_dom_sf"/>
</dbReference>
<dbReference type="RefSeq" id="YP_009818477.1">
    <property type="nucleotide sequence ID" value="NC_048139.1"/>
</dbReference>
<dbReference type="EMBL" id="MK279841">
    <property type="protein sequence ID" value="AZS06681.1"/>
    <property type="molecule type" value="Genomic_DNA"/>
</dbReference>
<evidence type="ECO:0000313" key="2">
    <source>
        <dbReference type="EMBL" id="AZS06681.1"/>
    </source>
</evidence>
<feature type="domain" description="PD-(D/E)XK endonuclease-like" evidence="1">
    <location>
        <begin position="17"/>
        <end position="294"/>
    </location>
</feature>
<dbReference type="Gene3D" id="3.90.320.10">
    <property type="match status" value="1"/>
</dbReference>
<reference evidence="2 3" key="1">
    <citation type="submission" date="2018-12" db="EMBL/GenBank/DDBJ databases">
        <authorList>
            <person name="Lieu J.K."/>
            <person name="Tian C.Z."/>
            <person name="Hsaio W.J."/>
            <person name="Shaffer C.D."/>
            <person name="Weston-Hafer K.A."/>
            <person name="Russell D.A."/>
            <person name="Pope W.H."/>
            <person name="Jacobs-Sera D."/>
            <person name="Hendrix R.W."/>
            <person name="Hatfull G.F."/>
        </authorList>
    </citation>
    <scope>NUCLEOTIDE SEQUENCE [LARGE SCALE GENOMIC DNA]</scope>
</reference>
<dbReference type="Proteomes" id="UP000287372">
    <property type="component" value="Segment"/>
</dbReference>
<dbReference type="KEGG" id="vg:55009819"/>
<evidence type="ECO:0000259" key="1">
    <source>
        <dbReference type="Pfam" id="PF12705"/>
    </source>
</evidence>
<dbReference type="InterPro" id="IPR038726">
    <property type="entry name" value="PDDEXK_AddAB-type"/>
</dbReference>
<gene>
    <name evidence="2" type="primary">41</name>
    <name evidence="2" type="ORF">SEA_HIYAA_41</name>
</gene>
<protein>
    <submittedName>
        <fullName evidence="2">Helicase</fullName>
    </submittedName>
</protein>
<accession>A0A3S9U8N3</accession>
<keyword evidence="3" id="KW-1185">Reference proteome</keyword>
<dbReference type="GO" id="GO:0004386">
    <property type="term" value="F:helicase activity"/>
    <property type="evidence" value="ECO:0007669"/>
    <property type="project" value="UniProtKB-KW"/>
</dbReference>
<dbReference type="Pfam" id="PF12705">
    <property type="entry name" value="PDDEXK_1"/>
    <property type="match status" value="1"/>
</dbReference>
<proteinExistence type="predicted"/>
<keyword evidence="2" id="KW-0347">Helicase</keyword>
<evidence type="ECO:0000313" key="3">
    <source>
        <dbReference type="Proteomes" id="UP000287372"/>
    </source>
</evidence>